<evidence type="ECO:0008006" key="3">
    <source>
        <dbReference type="Google" id="ProtNLM"/>
    </source>
</evidence>
<dbReference type="RefSeq" id="WP_188386761.1">
    <property type="nucleotide sequence ID" value="NZ_BMFK01000001.1"/>
</dbReference>
<keyword evidence="2" id="KW-1185">Reference proteome</keyword>
<organism evidence="1 2">
    <name type="scientific">Priestia taiwanensis</name>
    <dbReference type="NCBI Taxonomy" id="1347902"/>
    <lineage>
        <taxon>Bacteria</taxon>
        <taxon>Bacillati</taxon>
        <taxon>Bacillota</taxon>
        <taxon>Bacilli</taxon>
        <taxon>Bacillales</taxon>
        <taxon>Bacillaceae</taxon>
        <taxon>Priestia</taxon>
    </lineage>
</organism>
<comment type="caution">
    <text evidence="1">The sequence shown here is derived from an EMBL/GenBank/DDBJ whole genome shotgun (WGS) entry which is preliminary data.</text>
</comment>
<evidence type="ECO:0000313" key="2">
    <source>
        <dbReference type="Proteomes" id="UP000605259"/>
    </source>
</evidence>
<accession>A0A917EL95</accession>
<dbReference type="Pfam" id="PF10752">
    <property type="entry name" value="DUF2533"/>
    <property type="match status" value="1"/>
</dbReference>
<gene>
    <name evidence="1" type="primary">ypbS</name>
    <name evidence="1" type="ORF">GCM10007140_03840</name>
</gene>
<evidence type="ECO:0000313" key="1">
    <source>
        <dbReference type="EMBL" id="GGE56745.1"/>
    </source>
</evidence>
<name>A0A917EL95_9BACI</name>
<dbReference type="InterPro" id="IPR019688">
    <property type="entry name" value="DUF2533"/>
</dbReference>
<reference evidence="1" key="1">
    <citation type="journal article" date="2014" name="Int. J. Syst. Evol. Microbiol.">
        <title>Complete genome sequence of Corynebacterium casei LMG S-19264T (=DSM 44701T), isolated from a smear-ripened cheese.</title>
        <authorList>
            <consortium name="US DOE Joint Genome Institute (JGI-PGF)"/>
            <person name="Walter F."/>
            <person name="Albersmeier A."/>
            <person name="Kalinowski J."/>
            <person name="Ruckert C."/>
        </authorList>
    </citation>
    <scope>NUCLEOTIDE SEQUENCE</scope>
    <source>
        <strain evidence="1">CGMCC 1.12698</strain>
    </source>
</reference>
<proteinExistence type="predicted"/>
<sequence>MSNVHEAISKHSQAQHQIVKRFVELEYRREDAIEAAVAKCKNGEEFSIGNINVITEEMNELARTTGIVPVRKYVTPEMVQEYVTRLQ</sequence>
<reference evidence="1" key="2">
    <citation type="submission" date="2020-09" db="EMBL/GenBank/DDBJ databases">
        <authorList>
            <person name="Sun Q."/>
            <person name="Zhou Y."/>
        </authorList>
    </citation>
    <scope>NUCLEOTIDE SEQUENCE</scope>
    <source>
        <strain evidence="1">CGMCC 1.12698</strain>
    </source>
</reference>
<dbReference type="AlphaFoldDB" id="A0A917EL95"/>
<dbReference type="EMBL" id="BMFK01000001">
    <property type="protein sequence ID" value="GGE56745.1"/>
    <property type="molecule type" value="Genomic_DNA"/>
</dbReference>
<protein>
    <recommendedName>
        <fullName evidence="3">DUF2533 family protein</fullName>
    </recommendedName>
</protein>
<dbReference type="Proteomes" id="UP000605259">
    <property type="component" value="Unassembled WGS sequence"/>
</dbReference>